<evidence type="ECO:0000313" key="1">
    <source>
        <dbReference type="EMBL" id="JAE11037.1"/>
    </source>
</evidence>
<organism evidence="1">
    <name type="scientific">Arundo donax</name>
    <name type="common">Giant reed</name>
    <name type="synonym">Donax arundinaceus</name>
    <dbReference type="NCBI Taxonomy" id="35708"/>
    <lineage>
        <taxon>Eukaryota</taxon>
        <taxon>Viridiplantae</taxon>
        <taxon>Streptophyta</taxon>
        <taxon>Embryophyta</taxon>
        <taxon>Tracheophyta</taxon>
        <taxon>Spermatophyta</taxon>
        <taxon>Magnoliopsida</taxon>
        <taxon>Liliopsida</taxon>
        <taxon>Poales</taxon>
        <taxon>Poaceae</taxon>
        <taxon>PACMAD clade</taxon>
        <taxon>Arundinoideae</taxon>
        <taxon>Arundineae</taxon>
        <taxon>Arundo</taxon>
    </lineage>
</organism>
<reference evidence="1" key="1">
    <citation type="submission" date="2014-09" db="EMBL/GenBank/DDBJ databases">
        <authorList>
            <person name="Magalhaes I.L.F."/>
            <person name="Oliveira U."/>
            <person name="Santos F.R."/>
            <person name="Vidigal T.H.D.A."/>
            <person name="Brescovit A.D."/>
            <person name="Santos A.J."/>
        </authorList>
    </citation>
    <scope>NUCLEOTIDE SEQUENCE</scope>
    <source>
        <tissue evidence="1">Shoot tissue taken approximately 20 cm above the soil surface</tissue>
    </source>
</reference>
<protein>
    <submittedName>
        <fullName evidence="1">Uncharacterized protein</fullName>
    </submittedName>
</protein>
<proteinExistence type="predicted"/>
<accession>A0A0A9FFD4</accession>
<sequence length="101" mass="11776">MLTIQNLVETKQETLQELNHYSAWATYIIFPSVQNPPPLPSLLSWFWATIHVAPLQPACNKKYDLYMKSSNHQNPYLECDTPLKSTCDKCSHNKYEYNTHC</sequence>
<reference evidence="1" key="2">
    <citation type="journal article" date="2015" name="Data Brief">
        <title>Shoot transcriptome of the giant reed, Arundo donax.</title>
        <authorList>
            <person name="Barrero R.A."/>
            <person name="Guerrero F.D."/>
            <person name="Moolhuijzen P."/>
            <person name="Goolsby J.A."/>
            <person name="Tidwell J."/>
            <person name="Bellgard S.E."/>
            <person name="Bellgard M.I."/>
        </authorList>
    </citation>
    <scope>NUCLEOTIDE SEQUENCE</scope>
    <source>
        <tissue evidence="1">Shoot tissue taken approximately 20 cm above the soil surface</tissue>
    </source>
</reference>
<name>A0A0A9FFD4_ARUDO</name>
<dbReference type="AlphaFoldDB" id="A0A0A9FFD4"/>
<dbReference type="EMBL" id="GBRH01186859">
    <property type="protein sequence ID" value="JAE11037.1"/>
    <property type="molecule type" value="Transcribed_RNA"/>
</dbReference>